<keyword evidence="1" id="KW-0812">Transmembrane</keyword>
<keyword evidence="1" id="KW-0472">Membrane</keyword>
<feature type="transmembrane region" description="Helical" evidence="1">
    <location>
        <begin position="85"/>
        <end position="106"/>
    </location>
</feature>
<dbReference type="EMBL" id="MFCP01000005">
    <property type="protein sequence ID" value="OGE29475.1"/>
    <property type="molecule type" value="Genomic_DNA"/>
</dbReference>
<feature type="transmembrane region" description="Helical" evidence="1">
    <location>
        <begin position="51"/>
        <end position="73"/>
    </location>
</feature>
<name>A0A1F5JLH6_9BACT</name>
<evidence type="ECO:0000256" key="1">
    <source>
        <dbReference type="SAM" id="Phobius"/>
    </source>
</evidence>
<feature type="transmembrane region" description="Helical" evidence="1">
    <location>
        <begin position="7"/>
        <end position="31"/>
    </location>
</feature>
<evidence type="ECO:0000313" key="2">
    <source>
        <dbReference type="EMBL" id="OGE29475.1"/>
    </source>
</evidence>
<proteinExistence type="predicted"/>
<accession>A0A1F5JLH6</accession>
<keyword evidence="1" id="KW-1133">Transmembrane helix</keyword>
<comment type="caution">
    <text evidence="2">The sequence shown here is derived from an EMBL/GenBank/DDBJ whole genome shotgun (WGS) entry which is preliminary data.</text>
</comment>
<evidence type="ECO:0008006" key="4">
    <source>
        <dbReference type="Google" id="ProtNLM"/>
    </source>
</evidence>
<sequence length="109" mass="12382">MSKKLHLWLILSPLILSLVITVIIATVLKFLPPRLPLFYSLPWGDGQLATHQQFLIIPASITLITLLNLVVSWQLHPSQYFFKKVLLTSSAIVSLILTITFIEMILNFI</sequence>
<dbReference type="Proteomes" id="UP000177555">
    <property type="component" value="Unassembled WGS sequence"/>
</dbReference>
<reference evidence="2 3" key="1">
    <citation type="journal article" date="2016" name="Nat. Commun.">
        <title>Thousands of microbial genomes shed light on interconnected biogeochemical processes in an aquifer system.</title>
        <authorList>
            <person name="Anantharaman K."/>
            <person name="Brown C.T."/>
            <person name="Hug L.A."/>
            <person name="Sharon I."/>
            <person name="Castelle C.J."/>
            <person name="Probst A.J."/>
            <person name="Thomas B.C."/>
            <person name="Singh A."/>
            <person name="Wilkins M.J."/>
            <person name="Karaoz U."/>
            <person name="Brodie E.L."/>
            <person name="Williams K.H."/>
            <person name="Hubbard S.S."/>
            <person name="Banfield J.F."/>
        </authorList>
    </citation>
    <scope>NUCLEOTIDE SEQUENCE [LARGE SCALE GENOMIC DNA]</scope>
</reference>
<gene>
    <name evidence="2" type="ORF">A2867_00710</name>
</gene>
<organism evidence="2 3">
    <name type="scientific">Candidatus Daviesbacteria bacterium RIFCSPHIGHO2_01_FULL_40_11</name>
    <dbReference type="NCBI Taxonomy" id="1797762"/>
    <lineage>
        <taxon>Bacteria</taxon>
        <taxon>Candidatus Daviesiibacteriota</taxon>
    </lineage>
</organism>
<protein>
    <recommendedName>
        <fullName evidence="4">DUF1648 domain-containing protein</fullName>
    </recommendedName>
</protein>
<dbReference type="AlphaFoldDB" id="A0A1F5JLH6"/>
<evidence type="ECO:0000313" key="3">
    <source>
        <dbReference type="Proteomes" id="UP000177555"/>
    </source>
</evidence>